<reference evidence="1" key="2">
    <citation type="submission" date="2020-11" db="EMBL/GenBank/DDBJ databases">
        <authorList>
            <person name="McCartney M.A."/>
            <person name="Auch B."/>
            <person name="Kono T."/>
            <person name="Mallez S."/>
            <person name="Becker A."/>
            <person name="Gohl D.M."/>
            <person name="Silverstein K.A.T."/>
            <person name="Koren S."/>
            <person name="Bechman K.B."/>
            <person name="Herman A."/>
            <person name="Abrahante J.E."/>
            <person name="Garbe J."/>
        </authorList>
    </citation>
    <scope>NUCLEOTIDE SEQUENCE</scope>
    <source>
        <strain evidence="1">Duluth1</strain>
        <tissue evidence="1">Whole animal</tissue>
    </source>
</reference>
<gene>
    <name evidence="1" type="ORF">DPMN_139267</name>
</gene>
<dbReference type="EMBL" id="JAIWYP010000006">
    <property type="protein sequence ID" value="KAH3810869.1"/>
    <property type="molecule type" value="Genomic_DNA"/>
</dbReference>
<sequence length="74" mass="8483">MKENNDVVILDMCDIKQYGKSYPKLTVPGKGLMSHGTVISQDRSGNDYLVCGQTCLTDYDKLYFIYKNQNLKIR</sequence>
<protein>
    <submittedName>
        <fullName evidence="1">Uncharacterized protein</fullName>
    </submittedName>
</protein>
<comment type="caution">
    <text evidence="1">The sequence shown here is derived from an EMBL/GenBank/DDBJ whole genome shotgun (WGS) entry which is preliminary data.</text>
</comment>
<dbReference type="AlphaFoldDB" id="A0A9D4G886"/>
<dbReference type="Proteomes" id="UP000828390">
    <property type="component" value="Unassembled WGS sequence"/>
</dbReference>
<keyword evidence="2" id="KW-1185">Reference proteome</keyword>
<evidence type="ECO:0000313" key="2">
    <source>
        <dbReference type="Proteomes" id="UP000828390"/>
    </source>
</evidence>
<accession>A0A9D4G886</accession>
<organism evidence="1 2">
    <name type="scientific">Dreissena polymorpha</name>
    <name type="common">Zebra mussel</name>
    <name type="synonym">Mytilus polymorpha</name>
    <dbReference type="NCBI Taxonomy" id="45954"/>
    <lineage>
        <taxon>Eukaryota</taxon>
        <taxon>Metazoa</taxon>
        <taxon>Spiralia</taxon>
        <taxon>Lophotrochozoa</taxon>
        <taxon>Mollusca</taxon>
        <taxon>Bivalvia</taxon>
        <taxon>Autobranchia</taxon>
        <taxon>Heteroconchia</taxon>
        <taxon>Euheterodonta</taxon>
        <taxon>Imparidentia</taxon>
        <taxon>Neoheterodontei</taxon>
        <taxon>Myida</taxon>
        <taxon>Dreissenoidea</taxon>
        <taxon>Dreissenidae</taxon>
        <taxon>Dreissena</taxon>
    </lineage>
</organism>
<proteinExistence type="predicted"/>
<evidence type="ECO:0000313" key="1">
    <source>
        <dbReference type="EMBL" id="KAH3810869.1"/>
    </source>
</evidence>
<name>A0A9D4G886_DREPO</name>
<reference evidence="1" key="1">
    <citation type="journal article" date="2019" name="bioRxiv">
        <title>The Genome of the Zebra Mussel, Dreissena polymorpha: A Resource for Invasive Species Research.</title>
        <authorList>
            <person name="McCartney M.A."/>
            <person name="Auch B."/>
            <person name="Kono T."/>
            <person name="Mallez S."/>
            <person name="Zhang Y."/>
            <person name="Obille A."/>
            <person name="Becker A."/>
            <person name="Abrahante J.E."/>
            <person name="Garbe J."/>
            <person name="Badalamenti J.P."/>
            <person name="Herman A."/>
            <person name="Mangelson H."/>
            <person name="Liachko I."/>
            <person name="Sullivan S."/>
            <person name="Sone E.D."/>
            <person name="Koren S."/>
            <person name="Silverstein K.A.T."/>
            <person name="Beckman K.B."/>
            <person name="Gohl D.M."/>
        </authorList>
    </citation>
    <scope>NUCLEOTIDE SEQUENCE</scope>
    <source>
        <strain evidence="1">Duluth1</strain>
        <tissue evidence="1">Whole animal</tissue>
    </source>
</reference>